<sequence>MPRPRILPYLITGMLTKKHILSGKEILHEFKYEIGEFWTVSHTQLYPELNRMATEGLIHPVEHPDETSNKTIYYELTSEGRSLFDSWIQEVVTEENEQYSILKIYFLKETDQKIIRHILQTTYDIHEQKLQRLFTRQTLLNNELKPKTDHYGHFLILSRAIDRETHHLAWLKHYLEQ</sequence>
<comment type="caution">
    <text evidence="3">The sequence shown here is derived from an EMBL/GenBank/DDBJ whole genome shotgun (WGS) entry which is preliminary data.</text>
</comment>
<dbReference type="PANTHER" id="PTHR43252:SF2">
    <property type="entry name" value="TRANSCRIPTION REGULATOR, PADR-LIKE FAMILY"/>
    <property type="match status" value="1"/>
</dbReference>
<evidence type="ECO:0008006" key="5">
    <source>
        <dbReference type="Google" id="ProtNLM"/>
    </source>
</evidence>
<dbReference type="InterPro" id="IPR005149">
    <property type="entry name" value="Tscrpt_reg_PadR_N"/>
</dbReference>
<evidence type="ECO:0000259" key="1">
    <source>
        <dbReference type="Pfam" id="PF03551"/>
    </source>
</evidence>
<dbReference type="Proteomes" id="UP000015961">
    <property type="component" value="Unassembled WGS sequence"/>
</dbReference>
<feature type="domain" description="Transcription regulator PadR C-terminal" evidence="2">
    <location>
        <begin position="102"/>
        <end position="176"/>
    </location>
</feature>
<dbReference type="Gene3D" id="1.10.10.10">
    <property type="entry name" value="Winged helix-like DNA-binding domain superfamily/Winged helix DNA-binding domain"/>
    <property type="match status" value="1"/>
</dbReference>
<dbReference type="AlphaFoldDB" id="S0LAK7"/>
<dbReference type="RefSeq" id="WP_016185032.1">
    <property type="nucleotide sequence ID" value="NZ_ASWO01000001.1"/>
</dbReference>
<dbReference type="Pfam" id="PF03551">
    <property type="entry name" value="PadR"/>
    <property type="match status" value="1"/>
</dbReference>
<dbReference type="InterPro" id="IPR018309">
    <property type="entry name" value="Tscrpt_reg_PadR_C"/>
</dbReference>
<dbReference type="EMBL" id="ASWO01000001">
    <property type="protein sequence ID" value="EOT87478.1"/>
    <property type="molecule type" value="Genomic_DNA"/>
</dbReference>
<dbReference type="PANTHER" id="PTHR43252">
    <property type="entry name" value="TRANSCRIPTIONAL REGULATOR YQJI"/>
    <property type="match status" value="1"/>
</dbReference>
<name>S0LAK7_9ENTE</name>
<feature type="domain" description="Transcription regulator PadR N-terminal" evidence="1">
    <location>
        <begin position="21"/>
        <end position="83"/>
    </location>
</feature>
<gene>
    <name evidence="3" type="ORF">I573_00534</name>
</gene>
<evidence type="ECO:0000313" key="4">
    <source>
        <dbReference type="Proteomes" id="UP000015961"/>
    </source>
</evidence>
<evidence type="ECO:0000259" key="2">
    <source>
        <dbReference type="Pfam" id="PF10400"/>
    </source>
</evidence>
<dbReference type="SUPFAM" id="SSF46785">
    <property type="entry name" value="Winged helix' DNA-binding domain"/>
    <property type="match status" value="1"/>
</dbReference>
<dbReference type="OrthoDB" id="9783723at2"/>
<dbReference type="PATRIC" id="fig|1140003.3.peg.535"/>
<protein>
    <recommendedName>
        <fullName evidence="5">PadR family transcriptional regulator</fullName>
    </recommendedName>
</protein>
<dbReference type="InterPro" id="IPR036390">
    <property type="entry name" value="WH_DNA-bd_sf"/>
</dbReference>
<dbReference type="STRING" id="1140003.OMY_00541"/>
<evidence type="ECO:0000313" key="3">
    <source>
        <dbReference type="EMBL" id="EOT87478.1"/>
    </source>
</evidence>
<organism evidence="3 4">
    <name type="scientific">Enterococcus sulfureus ATCC 49903</name>
    <dbReference type="NCBI Taxonomy" id="1140003"/>
    <lineage>
        <taxon>Bacteria</taxon>
        <taxon>Bacillati</taxon>
        <taxon>Bacillota</taxon>
        <taxon>Bacilli</taxon>
        <taxon>Lactobacillales</taxon>
        <taxon>Enterococcaceae</taxon>
        <taxon>Enterococcus</taxon>
    </lineage>
</organism>
<accession>S0LAK7</accession>
<keyword evidence="4" id="KW-1185">Reference proteome</keyword>
<dbReference type="eggNOG" id="COG1695">
    <property type="taxonomic scope" value="Bacteria"/>
</dbReference>
<dbReference type="InterPro" id="IPR036388">
    <property type="entry name" value="WH-like_DNA-bd_sf"/>
</dbReference>
<reference evidence="3 4" key="1">
    <citation type="submission" date="2013-03" db="EMBL/GenBank/DDBJ databases">
        <title>The Genome Sequence of Enterococcus sulfureus ATCC_49903 (PacBio/Illumina hybrid assembly).</title>
        <authorList>
            <consortium name="The Broad Institute Genomics Platform"/>
            <consortium name="The Broad Institute Genome Sequencing Center for Infectious Disease"/>
            <person name="Earl A."/>
            <person name="Russ C."/>
            <person name="Gilmore M."/>
            <person name="Surin D."/>
            <person name="Walker B."/>
            <person name="Young S."/>
            <person name="Zeng Q."/>
            <person name="Gargeya S."/>
            <person name="Fitzgerald M."/>
            <person name="Haas B."/>
            <person name="Abouelleil A."/>
            <person name="Allen A.W."/>
            <person name="Alvarado L."/>
            <person name="Arachchi H.M."/>
            <person name="Berlin A.M."/>
            <person name="Chapman S.B."/>
            <person name="Gainer-Dewar J."/>
            <person name="Goldberg J."/>
            <person name="Griggs A."/>
            <person name="Gujja S."/>
            <person name="Hansen M."/>
            <person name="Howarth C."/>
            <person name="Imamovic A."/>
            <person name="Ireland A."/>
            <person name="Larimer J."/>
            <person name="McCowan C."/>
            <person name="Murphy C."/>
            <person name="Pearson M."/>
            <person name="Poon T.W."/>
            <person name="Priest M."/>
            <person name="Roberts A."/>
            <person name="Saif S."/>
            <person name="Shea T."/>
            <person name="Sisk P."/>
            <person name="Sykes S."/>
            <person name="Wortman J."/>
            <person name="Nusbaum C."/>
            <person name="Birren B."/>
        </authorList>
    </citation>
    <scope>NUCLEOTIDE SEQUENCE [LARGE SCALE GENOMIC DNA]</scope>
    <source>
        <strain evidence="3 4">ATCC 49903</strain>
    </source>
</reference>
<dbReference type="Pfam" id="PF10400">
    <property type="entry name" value="Vir_act_alpha_C"/>
    <property type="match status" value="1"/>
</dbReference>
<proteinExistence type="predicted"/>